<dbReference type="PANTHER" id="PTHR42938:SF47">
    <property type="entry name" value="HYDROXYPYRUVATE REDUCTASE"/>
    <property type="match status" value="1"/>
</dbReference>
<evidence type="ECO:0000256" key="1">
    <source>
        <dbReference type="ARBA" id="ARBA00003800"/>
    </source>
</evidence>
<proteinExistence type="inferred from homology"/>
<dbReference type="CDD" id="cd04902">
    <property type="entry name" value="ACT_3PGDH-xct"/>
    <property type="match status" value="1"/>
</dbReference>
<evidence type="ECO:0000259" key="9">
    <source>
        <dbReference type="Pfam" id="PF00389"/>
    </source>
</evidence>
<keyword evidence="5 8" id="KW-0520">NAD</keyword>
<dbReference type="PROSITE" id="PS00671">
    <property type="entry name" value="D_2_HYDROXYACID_DH_3"/>
    <property type="match status" value="1"/>
</dbReference>
<dbReference type="Pfam" id="PF00389">
    <property type="entry name" value="2-Hacid_dh"/>
    <property type="match status" value="1"/>
</dbReference>
<dbReference type="InterPro" id="IPR029009">
    <property type="entry name" value="ASB_dom_sf"/>
</dbReference>
<dbReference type="Pfam" id="PF19304">
    <property type="entry name" value="PGDH_inter"/>
    <property type="match status" value="1"/>
</dbReference>
<dbReference type="SUPFAM" id="SSF55021">
    <property type="entry name" value="ACT-like"/>
    <property type="match status" value="1"/>
</dbReference>
<dbReference type="InterPro" id="IPR006236">
    <property type="entry name" value="PGDH"/>
</dbReference>
<evidence type="ECO:0000256" key="8">
    <source>
        <dbReference type="RuleBase" id="RU363003"/>
    </source>
</evidence>
<evidence type="ECO:0000256" key="6">
    <source>
        <dbReference type="ARBA" id="ARBA00048126"/>
    </source>
</evidence>
<comment type="function">
    <text evidence="1">Catalyzes the reversible oxidation of 3-phospho-D-glycerate to 3-phosphonooxypyruvate, the first step of the phosphorylated L-serine biosynthesis pathway. Also catalyzes the reversible oxidation of 2-hydroxyglutarate to 2-oxoglutarate.</text>
</comment>
<dbReference type="FunFam" id="3.40.50.720:FF:000021">
    <property type="entry name" value="D-3-phosphoglycerate dehydrogenase"/>
    <property type="match status" value="1"/>
</dbReference>
<evidence type="ECO:0000259" key="11">
    <source>
        <dbReference type="Pfam" id="PF19304"/>
    </source>
</evidence>
<dbReference type="CDD" id="cd12173">
    <property type="entry name" value="PGDH_4"/>
    <property type="match status" value="1"/>
</dbReference>
<comment type="pathway">
    <text evidence="2 8">Amino-acid biosynthesis; L-serine biosynthesis; L-serine from 3-phospho-D-glycerate: step 1/3.</text>
</comment>
<comment type="similarity">
    <text evidence="3 8">Belongs to the D-isomer specific 2-hydroxyacid dehydrogenase family.</text>
</comment>
<feature type="domain" description="D-3-phosphoglycerate dehydrogenase ASB" evidence="11">
    <location>
        <begin position="324"/>
        <end position="443"/>
    </location>
</feature>
<dbReference type="InterPro" id="IPR006139">
    <property type="entry name" value="D-isomer_2_OHA_DH_cat_dom"/>
</dbReference>
<comment type="catalytic activity">
    <reaction evidence="7 8">
        <text>(2R)-3-phosphoglycerate + NAD(+) = 3-phosphooxypyruvate + NADH + H(+)</text>
        <dbReference type="Rhea" id="RHEA:12641"/>
        <dbReference type="ChEBI" id="CHEBI:15378"/>
        <dbReference type="ChEBI" id="CHEBI:18110"/>
        <dbReference type="ChEBI" id="CHEBI:57540"/>
        <dbReference type="ChEBI" id="CHEBI:57945"/>
        <dbReference type="ChEBI" id="CHEBI:58272"/>
        <dbReference type="EC" id="1.1.1.95"/>
    </reaction>
</comment>
<name>A0AAU8IBS0_9BACL</name>
<dbReference type="SUPFAM" id="SSF52283">
    <property type="entry name" value="Formate/glycerate dehydrogenase catalytic domain-like"/>
    <property type="match status" value="1"/>
</dbReference>
<dbReference type="PROSITE" id="PS00065">
    <property type="entry name" value="D_2_HYDROXYACID_DH_1"/>
    <property type="match status" value="1"/>
</dbReference>
<evidence type="ECO:0000259" key="10">
    <source>
        <dbReference type="Pfam" id="PF02826"/>
    </source>
</evidence>
<dbReference type="InterPro" id="IPR006140">
    <property type="entry name" value="D-isomer_DH_NAD-bd"/>
</dbReference>
<protein>
    <recommendedName>
        <fullName evidence="8">D-3-phosphoglycerate dehydrogenase</fullName>
        <ecNumber evidence="8">1.1.1.95</ecNumber>
    </recommendedName>
</protein>
<dbReference type="InterPro" id="IPR029752">
    <property type="entry name" value="D-isomer_DH_CS1"/>
</dbReference>
<comment type="catalytic activity">
    <reaction evidence="6">
        <text>(R)-2-hydroxyglutarate + NAD(+) = 2-oxoglutarate + NADH + H(+)</text>
        <dbReference type="Rhea" id="RHEA:49612"/>
        <dbReference type="ChEBI" id="CHEBI:15378"/>
        <dbReference type="ChEBI" id="CHEBI:15801"/>
        <dbReference type="ChEBI" id="CHEBI:16810"/>
        <dbReference type="ChEBI" id="CHEBI:57540"/>
        <dbReference type="ChEBI" id="CHEBI:57945"/>
        <dbReference type="EC" id="1.1.1.399"/>
    </reaction>
</comment>
<organism evidence="12">
    <name type="scientific">Sporolactobacillus sp. Y61</name>
    <dbReference type="NCBI Taxonomy" id="3160863"/>
    <lineage>
        <taxon>Bacteria</taxon>
        <taxon>Bacillati</taxon>
        <taxon>Bacillota</taxon>
        <taxon>Bacilli</taxon>
        <taxon>Bacillales</taxon>
        <taxon>Sporolactobacillaceae</taxon>
        <taxon>Sporolactobacillus</taxon>
    </lineage>
</organism>
<dbReference type="InterPro" id="IPR045626">
    <property type="entry name" value="PGDH_ASB_dom"/>
</dbReference>
<keyword evidence="8" id="KW-0028">Amino-acid biosynthesis</keyword>
<dbReference type="Pfam" id="PF02826">
    <property type="entry name" value="2-Hacid_dh_C"/>
    <property type="match status" value="1"/>
</dbReference>
<accession>A0AAU8IBS0</accession>
<dbReference type="GO" id="GO:0006564">
    <property type="term" value="P:L-serine biosynthetic process"/>
    <property type="evidence" value="ECO:0007669"/>
    <property type="project" value="UniProtKB-UniRule"/>
</dbReference>
<sequence length="548" mass="60028">MYKVIVTDPINETGLKALFNHPDVQVDQRPGLPREELVHAISGYDALIVRSQTQVTREIIQAADHLKVIARAGVGVDNIDIDAATEKGVIVINAPAGNTIAATEHTLAMMLALARNIPQAYGSLSSGTWDRKRFKGVELYQKTLGVVGMGRIGTEVAKRAKAFRMNILAYDPFLTEDRAKKMGVTKSDLDTIAAQADFITVHTPLTAETRGLIDAGFMAKTKKGVRFINCARGGIIDEQALVDAVNSGQVAGAAIDVFEHEPPANTGLTQNPKIIVTPHLGASTAEAQEKVAQSVSEEIVGIFETGSVQHALNLPHISAAVQQKIKPYLTLSEQMAELLMQIFKKAPKKITINYYGELFLEDTGLLTRQIIKALLSFYLDTSINIVNVMQVLKAHSLSYNVQKNAAHKGFTNFIELEIEHDGERATIACTYLPGFGGRIVSINGYRLDMEPEKYSLYITHNDVPGMIGNVGSLLGKDHINIGSMYVGRQAVGGKAVMILTVDKPVSGKSERKSSPFRIWMMFSSRKLTFRKMTDQVLISRSRRTILQN</sequence>
<dbReference type="Gene3D" id="3.30.70.260">
    <property type="match status" value="1"/>
</dbReference>
<reference evidence="12" key="1">
    <citation type="submission" date="2024-06" db="EMBL/GenBank/DDBJ databases">
        <authorList>
            <person name="Fan A."/>
            <person name="Zhang F.Y."/>
            <person name="Zhang L."/>
        </authorList>
    </citation>
    <scope>NUCLEOTIDE SEQUENCE</scope>
    <source>
        <strain evidence="12">Y61</strain>
    </source>
</reference>
<dbReference type="GO" id="GO:0051287">
    <property type="term" value="F:NAD binding"/>
    <property type="evidence" value="ECO:0007669"/>
    <property type="project" value="UniProtKB-UniRule"/>
</dbReference>
<evidence type="ECO:0000256" key="7">
    <source>
        <dbReference type="ARBA" id="ARBA00048731"/>
    </source>
</evidence>
<dbReference type="EC" id="1.1.1.95" evidence="8"/>
<evidence type="ECO:0000256" key="2">
    <source>
        <dbReference type="ARBA" id="ARBA00005216"/>
    </source>
</evidence>
<gene>
    <name evidence="12" type="primary">serA</name>
    <name evidence="12" type="ORF">ABNN70_08355</name>
</gene>
<dbReference type="AlphaFoldDB" id="A0AAU8IBS0"/>
<dbReference type="Gene3D" id="3.30.1330.90">
    <property type="entry name" value="D-3-phosphoglycerate dehydrogenase, domain 3"/>
    <property type="match status" value="1"/>
</dbReference>
<feature type="domain" description="D-isomer specific 2-hydroxyacid dehydrogenase catalytic" evidence="9">
    <location>
        <begin position="4"/>
        <end position="313"/>
    </location>
</feature>
<dbReference type="InterPro" id="IPR045865">
    <property type="entry name" value="ACT-like_dom_sf"/>
</dbReference>
<evidence type="ECO:0000256" key="3">
    <source>
        <dbReference type="ARBA" id="ARBA00005854"/>
    </source>
</evidence>
<dbReference type="PANTHER" id="PTHR42938">
    <property type="entry name" value="FORMATE DEHYDROGENASE 1"/>
    <property type="match status" value="1"/>
</dbReference>
<evidence type="ECO:0000256" key="5">
    <source>
        <dbReference type="ARBA" id="ARBA00023027"/>
    </source>
</evidence>
<evidence type="ECO:0000313" key="12">
    <source>
        <dbReference type="EMBL" id="XCJ15743.1"/>
    </source>
</evidence>
<dbReference type="InterPro" id="IPR029753">
    <property type="entry name" value="D-isomer_DH_CS"/>
</dbReference>
<feature type="domain" description="D-isomer specific 2-hydroxyacid dehydrogenase NAD-binding" evidence="10">
    <location>
        <begin position="107"/>
        <end position="281"/>
    </location>
</feature>
<dbReference type="GO" id="GO:0004617">
    <property type="term" value="F:phosphoglycerate dehydrogenase activity"/>
    <property type="evidence" value="ECO:0007669"/>
    <property type="project" value="UniProtKB-UniRule"/>
</dbReference>
<keyword evidence="4 8" id="KW-0560">Oxidoreductase</keyword>
<evidence type="ECO:0000256" key="4">
    <source>
        <dbReference type="ARBA" id="ARBA00023002"/>
    </source>
</evidence>
<dbReference type="Gene3D" id="3.40.50.720">
    <property type="entry name" value="NAD(P)-binding Rossmann-like Domain"/>
    <property type="match status" value="2"/>
</dbReference>
<dbReference type="InterPro" id="IPR036291">
    <property type="entry name" value="NAD(P)-bd_dom_sf"/>
</dbReference>
<dbReference type="SUPFAM" id="SSF143548">
    <property type="entry name" value="Serine metabolism enzymes domain"/>
    <property type="match status" value="1"/>
</dbReference>
<dbReference type="RefSeq" id="WP_353947529.1">
    <property type="nucleotide sequence ID" value="NZ_CP159510.1"/>
</dbReference>
<dbReference type="SUPFAM" id="SSF51735">
    <property type="entry name" value="NAD(P)-binding Rossmann-fold domains"/>
    <property type="match status" value="1"/>
</dbReference>
<keyword evidence="8" id="KW-0718">Serine biosynthesis</keyword>
<dbReference type="NCBIfam" id="TIGR01327">
    <property type="entry name" value="PGDH"/>
    <property type="match status" value="1"/>
</dbReference>
<dbReference type="EMBL" id="CP159510">
    <property type="protein sequence ID" value="XCJ15743.1"/>
    <property type="molecule type" value="Genomic_DNA"/>
</dbReference>